<feature type="region of interest" description="Disordered" evidence="1">
    <location>
        <begin position="81"/>
        <end position="128"/>
    </location>
</feature>
<dbReference type="EMBL" id="JAGRRH010000015">
    <property type="protein sequence ID" value="KAG7357011.1"/>
    <property type="molecule type" value="Genomic_DNA"/>
</dbReference>
<proteinExistence type="predicted"/>
<reference evidence="2" key="2">
    <citation type="submission" date="2021-04" db="EMBL/GenBank/DDBJ databases">
        <authorList>
            <person name="Podell S."/>
        </authorList>
    </citation>
    <scope>NUCLEOTIDE SEQUENCE</scope>
    <source>
        <strain evidence="2">Hildebrandi</strain>
    </source>
</reference>
<feature type="compositionally biased region" description="Polar residues" evidence="1">
    <location>
        <begin position="93"/>
        <end position="128"/>
    </location>
</feature>
<evidence type="ECO:0000256" key="1">
    <source>
        <dbReference type="SAM" id="MobiDB-lite"/>
    </source>
</evidence>
<keyword evidence="3" id="KW-1185">Reference proteome</keyword>
<name>A0A9K3PRR8_9STRA</name>
<feature type="compositionally biased region" description="Basic and acidic residues" evidence="1">
    <location>
        <begin position="83"/>
        <end position="92"/>
    </location>
</feature>
<comment type="caution">
    <text evidence="2">The sequence shown here is derived from an EMBL/GenBank/DDBJ whole genome shotgun (WGS) entry which is preliminary data.</text>
</comment>
<protein>
    <submittedName>
        <fullName evidence="2">Uncharacterized protein</fullName>
    </submittedName>
</protein>
<evidence type="ECO:0000313" key="3">
    <source>
        <dbReference type="Proteomes" id="UP000693970"/>
    </source>
</evidence>
<reference evidence="2" key="1">
    <citation type="journal article" date="2021" name="Sci. Rep.">
        <title>Diploid genomic architecture of Nitzschia inconspicua, an elite biomass production diatom.</title>
        <authorList>
            <person name="Oliver A."/>
            <person name="Podell S."/>
            <person name="Pinowska A."/>
            <person name="Traller J.C."/>
            <person name="Smith S.R."/>
            <person name="McClure R."/>
            <person name="Beliaev A."/>
            <person name="Bohutskyi P."/>
            <person name="Hill E.A."/>
            <person name="Rabines A."/>
            <person name="Zheng H."/>
            <person name="Allen L.Z."/>
            <person name="Kuo A."/>
            <person name="Grigoriev I.V."/>
            <person name="Allen A.E."/>
            <person name="Hazlebeck D."/>
            <person name="Allen E.E."/>
        </authorList>
    </citation>
    <scope>NUCLEOTIDE SEQUENCE</scope>
    <source>
        <strain evidence="2">Hildebrandi</strain>
    </source>
</reference>
<organism evidence="2 3">
    <name type="scientific">Nitzschia inconspicua</name>
    <dbReference type="NCBI Taxonomy" id="303405"/>
    <lineage>
        <taxon>Eukaryota</taxon>
        <taxon>Sar</taxon>
        <taxon>Stramenopiles</taxon>
        <taxon>Ochrophyta</taxon>
        <taxon>Bacillariophyta</taxon>
        <taxon>Bacillariophyceae</taxon>
        <taxon>Bacillariophycidae</taxon>
        <taxon>Bacillariales</taxon>
        <taxon>Bacillariaceae</taxon>
        <taxon>Nitzschia</taxon>
    </lineage>
</organism>
<evidence type="ECO:0000313" key="2">
    <source>
        <dbReference type="EMBL" id="KAG7357011.1"/>
    </source>
</evidence>
<gene>
    <name evidence="2" type="ORF">IV203_001699</name>
</gene>
<dbReference type="Proteomes" id="UP000693970">
    <property type="component" value="Unassembled WGS sequence"/>
</dbReference>
<dbReference type="AlphaFoldDB" id="A0A9K3PRR8"/>
<accession>A0A9K3PRR8</accession>
<sequence>MKPLRITSLRDMKLFKRRETKNAILPGETEDNLLLTVKDAPVASNAELLPSKDRASTLETKRTKKRVRFAIDSFPSMDYVEPAPRRCDRENTDQGADTANMNCGQRSISTNPTLNQEETCTGDSSPCSNTHVDPDIHTSSEYNDESEDFWDVANRMCTLNLISATCRVQDTIKVQSICEHASFAMIEAAQTNWDIHGDESKNDFASFTKELREGLAMFGKAITKHSLEFDQQFFGL</sequence>